<dbReference type="CDD" id="cd00473">
    <property type="entry name" value="bS6"/>
    <property type="match status" value="1"/>
</dbReference>
<dbReference type="KEGG" id="cmik:PMARG_ME00220"/>
<dbReference type="HAMAP" id="MF_00360">
    <property type="entry name" value="Ribosomal_bS6"/>
    <property type="match status" value="1"/>
</dbReference>
<dbReference type="GO" id="GO:0070181">
    <property type="term" value="F:small ribosomal subunit rRNA binding"/>
    <property type="evidence" value="ECO:0007669"/>
    <property type="project" value="TreeGrafter"/>
</dbReference>
<evidence type="ECO:0000256" key="3">
    <source>
        <dbReference type="ARBA" id="ARBA00022884"/>
    </source>
</evidence>
<dbReference type="PROSITE" id="PS01048">
    <property type="entry name" value="RIBOSOMAL_S6"/>
    <property type="match status" value="1"/>
</dbReference>
<evidence type="ECO:0000256" key="1">
    <source>
        <dbReference type="ARBA" id="ARBA00009512"/>
    </source>
</evidence>
<dbReference type="InterPro" id="IPR000529">
    <property type="entry name" value="Ribosomal_bS6"/>
</dbReference>
<feature type="compositionally biased region" description="Polar residues" evidence="9">
    <location>
        <begin position="119"/>
        <end position="129"/>
    </location>
</feature>
<dbReference type="InterPro" id="IPR020814">
    <property type="entry name" value="Ribosomal_S6_plastid/chlpt"/>
</dbReference>
<dbReference type="GO" id="GO:0003735">
    <property type="term" value="F:structural constituent of ribosome"/>
    <property type="evidence" value="ECO:0007669"/>
    <property type="project" value="InterPro"/>
</dbReference>
<evidence type="ECO:0000256" key="5">
    <source>
        <dbReference type="ARBA" id="ARBA00023274"/>
    </source>
</evidence>
<organism evidence="10 11">
    <name type="scientific">Candidatus Mikella endobia</name>
    <dbReference type="NCBI Taxonomy" id="1778264"/>
    <lineage>
        <taxon>Bacteria</taxon>
        <taxon>Pseudomonadati</taxon>
        <taxon>Pseudomonadota</taxon>
        <taxon>Gammaproteobacteria</taxon>
        <taxon>Enterobacterales</taxon>
        <taxon>Enterobacteriaceae</taxon>
        <taxon>Candidatus Mikella</taxon>
    </lineage>
</organism>
<feature type="region of interest" description="Disordered" evidence="9">
    <location>
        <begin position="103"/>
        <end position="129"/>
    </location>
</feature>
<dbReference type="PANTHER" id="PTHR21011">
    <property type="entry name" value="MITOCHONDRIAL 28S RIBOSOMAL PROTEIN S6"/>
    <property type="match status" value="1"/>
</dbReference>
<dbReference type="EMBL" id="LN999831">
    <property type="protein sequence ID" value="CUX95923.1"/>
    <property type="molecule type" value="Genomic_DNA"/>
</dbReference>
<evidence type="ECO:0000313" key="10">
    <source>
        <dbReference type="EMBL" id="CUX95923.1"/>
    </source>
</evidence>
<dbReference type="PATRIC" id="fig|1778264.3.peg.196"/>
<comment type="function">
    <text evidence="6 8">Binds together with bS18 to 16S ribosomal RNA.</text>
</comment>
<dbReference type="InterPro" id="IPR020815">
    <property type="entry name" value="Ribosomal_bS6_CS"/>
</dbReference>
<dbReference type="NCBIfam" id="TIGR00166">
    <property type="entry name" value="S6"/>
    <property type="match status" value="1"/>
</dbReference>
<keyword evidence="3 8" id="KW-0694">RNA-binding</keyword>
<gene>
    <name evidence="8 10" type="primary">rpsF</name>
    <name evidence="10" type="ORF">PMARG_ME00220</name>
</gene>
<accession>A0A143WQF8</accession>
<evidence type="ECO:0000256" key="4">
    <source>
        <dbReference type="ARBA" id="ARBA00022980"/>
    </source>
</evidence>
<feature type="compositionally biased region" description="Basic and acidic residues" evidence="9">
    <location>
        <begin position="104"/>
        <end position="116"/>
    </location>
</feature>
<evidence type="ECO:0000313" key="11">
    <source>
        <dbReference type="Proteomes" id="UP000095697"/>
    </source>
</evidence>
<keyword evidence="5 8" id="KW-0687">Ribonucleoprotein</keyword>
<keyword evidence="4 8" id="KW-0689">Ribosomal protein</keyword>
<evidence type="ECO:0000256" key="8">
    <source>
        <dbReference type="HAMAP-Rule" id="MF_00360"/>
    </source>
</evidence>
<dbReference type="OrthoDB" id="9812702at2"/>
<dbReference type="AlphaFoldDB" id="A0A143WQF8"/>
<keyword evidence="2 8" id="KW-0699">rRNA-binding</keyword>
<dbReference type="SUPFAM" id="SSF54995">
    <property type="entry name" value="Ribosomal protein S6"/>
    <property type="match status" value="1"/>
</dbReference>
<dbReference type="InterPro" id="IPR035980">
    <property type="entry name" value="Ribosomal_bS6_sf"/>
</dbReference>
<dbReference type="InterPro" id="IPR014717">
    <property type="entry name" value="Transl_elong_EF1B/ribsomal_bS6"/>
</dbReference>
<dbReference type="STRING" id="1778264.PMARG_ME00220"/>
<dbReference type="GO" id="GO:0006412">
    <property type="term" value="P:translation"/>
    <property type="evidence" value="ECO:0007669"/>
    <property type="project" value="UniProtKB-UniRule"/>
</dbReference>
<protein>
    <recommendedName>
        <fullName evidence="7 8">Small ribosomal subunit protein bS6</fullName>
    </recommendedName>
</protein>
<dbReference type="Pfam" id="PF01250">
    <property type="entry name" value="Ribosomal_S6"/>
    <property type="match status" value="1"/>
</dbReference>
<evidence type="ECO:0000256" key="6">
    <source>
        <dbReference type="ARBA" id="ARBA00035104"/>
    </source>
</evidence>
<dbReference type="Gene3D" id="3.30.70.60">
    <property type="match status" value="1"/>
</dbReference>
<evidence type="ECO:0000256" key="7">
    <source>
        <dbReference type="ARBA" id="ARBA00035294"/>
    </source>
</evidence>
<evidence type="ECO:0000256" key="9">
    <source>
        <dbReference type="SAM" id="MobiDB-lite"/>
    </source>
</evidence>
<comment type="similarity">
    <text evidence="1 8">Belongs to the bacterial ribosomal protein bS6 family.</text>
</comment>
<keyword evidence="11" id="KW-1185">Reference proteome</keyword>
<dbReference type="PANTHER" id="PTHR21011:SF1">
    <property type="entry name" value="SMALL RIBOSOMAL SUBUNIT PROTEIN BS6M"/>
    <property type="match status" value="1"/>
</dbReference>
<sequence length="129" mass="15343">MRHYEIIFMVHPDHSEQIANMIENYSSLITSAKGHIYRLEDWGRRQLAYPINKLHKAYYVLLNIEAPQKVIEKLEKILDLNDIVIRSIIIRVKQPITEASPMFKAKDERRDRREDFNEVNANSDTLDYE</sequence>
<reference evidence="11" key="1">
    <citation type="submission" date="2016-01" db="EMBL/GenBank/DDBJ databases">
        <authorList>
            <person name="Husnik F."/>
        </authorList>
    </citation>
    <scope>NUCLEOTIDE SEQUENCE [LARGE SCALE GENOMIC DNA]</scope>
</reference>
<dbReference type="RefSeq" id="WP_067569405.1">
    <property type="nucleotide sequence ID" value="NZ_LN999831.1"/>
</dbReference>
<evidence type="ECO:0000256" key="2">
    <source>
        <dbReference type="ARBA" id="ARBA00022730"/>
    </source>
</evidence>
<dbReference type="GO" id="GO:0022627">
    <property type="term" value="C:cytosolic small ribosomal subunit"/>
    <property type="evidence" value="ECO:0007669"/>
    <property type="project" value="TreeGrafter"/>
</dbReference>
<name>A0A143WQF8_9ENTR</name>
<dbReference type="Proteomes" id="UP000095697">
    <property type="component" value="Chromosome I"/>
</dbReference>
<proteinExistence type="inferred from homology"/>